<dbReference type="EMBL" id="JACHXF010000018">
    <property type="protein sequence ID" value="MBB3099348.1"/>
    <property type="molecule type" value="Genomic_DNA"/>
</dbReference>
<gene>
    <name evidence="1" type="ORF">FHR83_007054</name>
</gene>
<dbReference type="RefSeq" id="WP_183225409.1">
    <property type="nucleotide sequence ID" value="NZ_BMPW01000021.1"/>
</dbReference>
<name>A0A7W5AN51_9ACTN</name>
<accession>A0A7W5AN51</accession>
<organism evidence="1 2">
    <name type="scientific">Actinoplanes campanulatus</name>
    <dbReference type="NCBI Taxonomy" id="113559"/>
    <lineage>
        <taxon>Bacteria</taxon>
        <taxon>Bacillati</taxon>
        <taxon>Actinomycetota</taxon>
        <taxon>Actinomycetes</taxon>
        <taxon>Micromonosporales</taxon>
        <taxon>Micromonosporaceae</taxon>
        <taxon>Actinoplanes</taxon>
    </lineage>
</organism>
<protein>
    <submittedName>
        <fullName evidence="1">Uncharacterized protein</fullName>
    </submittedName>
</protein>
<proteinExistence type="predicted"/>
<dbReference type="AlphaFoldDB" id="A0A7W5AN51"/>
<keyword evidence="2" id="KW-1185">Reference proteome</keyword>
<reference evidence="1 2" key="1">
    <citation type="submission" date="2020-08" db="EMBL/GenBank/DDBJ databases">
        <title>Genomic Encyclopedia of Type Strains, Phase III (KMG-III): the genomes of soil and plant-associated and newly described type strains.</title>
        <authorList>
            <person name="Whitman W."/>
        </authorList>
    </citation>
    <scope>NUCLEOTIDE SEQUENCE [LARGE SCALE GENOMIC DNA]</scope>
    <source>
        <strain evidence="1 2">CECT 3287</strain>
    </source>
</reference>
<comment type="caution">
    <text evidence="1">The sequence shown here is derived from an EMBL/GenBank/DDBJ whole genome shotgun (WGS) entry which is preliminary data.</text>
</comment>
<evidence type="ECO:0000313" key="1">
    <source>
        <dbReference type="EMBL" id="MBB3099348.1"/>
    </source>
</evidence>
<evidence type="ECO:0000313" key="2">
    <source>
        <dbReference type="Proteomes" id="UP000590749"/>
    </source>
</evidence>
<dbReference type="Proteomes" id="UP000590749">
    <property type="component" value="Unassembled WGS sequence"/>
</dbReference>
<sequence>MTAPVYRDFLHTPMPHRLDRRWAWQVGDGPLHVLGEGLTWTRWGAMRARDRFAATCRTPQQALLEDLAAVCEQLHRAGIDVSAEVDERGRVCVHPLCPCSDVDHRRVLLAFCRVVGPVRWEVNA</sequence>